<keyword evidence="4" id="KW-1015">Disulfide bond</keyword>
<evidence type="ECO:0000256" key="2">
    <source>
        <dbReference type="ARBA" id="ARBA00022801"/>
    </source>
</evidence>
<evidence type="ECO:0000313" key="6">
    <source>
        <dbReference type="EMBL" id="JAT35590.1"/>
    </source>
</evidence>
<organism evidence="6">
    <name type="scientific">Graphocephala atropunctata</name>
    <dbReference type="NCBI Taxonomy" id="36148"/>
    <lineage>
        <taxon>Eukaryota</taxon>
        <taxon>Metazoa</taxon>
        <taxon>Ecdysozoa</taxon>
        <taxon>Arthropoda</taxon>
        <taxon>Hexapoda</taxon>
        <taxon>Insecta</taxon>
        <taxon>Pterygota</taxon>
        <taxon>Neoptera</taxon>
        <taxon>Paraneoptera</taxon>
        <taxon>Hemiptera</taxon>
        <taxon>Auchenorrhyncha</taxon>
        <taxon>Membracoidea</taxon>
        <taxon>Cicadellidae</taxon>
        <taxon>Cicadellinae</taxon>
        <taxon>Cicadellini</taxon>
        <taxon>Graphocephala</taxon>
    </lineage>
</organism>
<proteinExistence type="predicted"/>
<keyword evidence="1" id="KW-0645">Protease</keyword>
<dbReference type="InterPro" id="IPR050430">
    <property type="entry name" value="Peptidase_S1"/>
</dbReference>
<evidence type="ECO:0000256" key="1">
    <source>
        <dbReference type="ARBA" id="ARBA00022670"/>
    </source>
</evidence>
<feature type="non-terminal residue" evidence="6">
    <location>
        <position position="1"/>
    </location>
</feature>
<sequence>LLSHQGRTKLEPGVTSVYGLSNVEGQKDADLGVYGGRNATIRQYPYLVSLLDLGIYVGTGSIISRSWVLTTALCVYKFDPQYLTVMAESKNGNTGSPFQAARIF</sequence>
<dbReference type="AlphaFoldDB" id="A0A1B6MHZ6"/>
<feature type="non-terminal residue" evidence="6">
    <location>
        <position position="104"/>
    </location>
</feature>
<dbReference type="InterPro" id="IPR009003">
    <property type="entry name" value="Peptidase_S1_PA"/>
</dbReference>
<feature type="domain" description="Peptidase S1" evidence="5">
    <location>
        <begin position="34"/>
        <end position="91"/>
    </location>
</feature>
<reference evidence="6" key="1">
    <citation type="submission" date="2015-11" db="EMBL/GenBank/DDBJ databases">
        <title>De novo transcriptome assembly of four potential Pierce s Disease insect vectors from Arizona vineyards.</title>
        <authorList>
            <person name="Tassone E.E."/>
        </authorList>
    </citation>
    <scope>NUCLEOTIDE SEQUENCE</scope>
</reference>
<evidence type="ECO:0000256" key="3">
    <source>
        <dbReference type="ARBA" id="ARBA00022825"/>
    </source>
</evidence>
<dbReference type="PANTHER" id="PTHR24276:SF98">
    <property type="entry name" value="FI18310P1-RELATED"/>
    <property type="match status" value="1"/>
</dbReference>
<dbReference type="Gene3D" id="2.40.10.10">
    <property type="entry name" value="Trypsin-like serine proteases"/>
    <property type="match status" value="1"/>
</dbReference>
<dbReference type="InterPro" id="IPR001254">
    <property type="entry name" value="Trypsin_dom"/>
</dbReference>
<keyword evidence="3" id="KW-0720">Serine protease</keyword>
<dbReference type="InterPro" id="IPR043504">
    <property type="entry name" value="Peptidase_S1_PA_chymotrypsin"/>
</dbReference>
<name>A0A1B6MHZ6_9HEMI</name>
<gene>
    <name evidence="6" type="ORF">g.50438</name>
</gene>
<protein>
    <recommendedName>
        <fullName evidence="5">Peptidase S1 domain-containing protein</fullName>
    </recommendedName>
</protein>
<evidence type="ECO:0000259" key="5">
    <source>
        <dbReference type="Pfam" id="PF00089"/>
    </source>
</evidence>
<keyword evidence="2" id="KW-0378">Hydrolase</keyword>
<dbReference type="PANTHER" id="PTHR24276">
    <property type="entry name" value="POLYSERASE-RELATED"/>
    <property type="match status" value="1"/>
</dbReference>
<dbReference type="GO" id="GO:0004252">
    <property type="term" value="F:serine-type endopeptidase activity"/>
    <property type="evidence" value="ECO:0007669"/>
    <property type="project" value="InterPro"/>
</dbReference>
<dbReference type="SUPFAM" id="SSF50494">
    <property type="entry name" value="Trypsin-like serine proteases"/>
    <property type="match status" value="1"/>
</dbReference>
<dbReference type="EMBL" id="GEBQ01004387">
    <property type="protein sequence ID" value="JAT35590.1"/>
    <property type="molecule type" value="Transcribed_RNA"/>
</dbReference>
<dbReference type="GO" id="GO:0006508">
    <property type="term" value="P:proteolysis"/>
    <property type="evidence" value="ECO:0007669"/>
    <property type="project" value="UniProtKB-KW"/>
</dbReference>
<evidence type="ECO:0000256" key="4">
    <source>
        <dbReference type="ARBA" id="ARBA00023157"/>
    </source>
</evidence>
<accession>A0A1B6MHZ6</accession>
<dbReference type="Pfam" id="PF00089">
    <property type="entry name" value="Trypsin"/>
    <property type="match status" value="1"/>
</dbReference>